<comment type="caution">
    <text evidence="1">The sequence shown here is derived from an EMBL/GenBank/DDBJ whole genome shotgun (WGS) entry which is preliminary data.</text>
</comment>
<keyword evidence="2" id="KW-1185">Reference proteome</keyword>
<proteinExistence type="predicted"/>
<organism evidence="1 2">
    <name type="scientific">Populus alba</name>
    <name type="common">White poplar</name>
    <dbReference type="NCBI Taxonomy" id="43335"/>
    <lineage>
        <taxon>Eukaryota</taxon>
        <taxon>Viridiplantae</taxon>
        <taxon>Streptophyta</taxon>
        <taxon>Embryophyta</taxon>
        <taxon>Tracheophyta</taxon>
        <taxon>Spermatophyta</taxon>
        <taxon>Magnoliopsida</taxon>
        <taxon>eudicotyledons</taxon>
        <taxon>Gunneridae</taxon>
        <taxon>Pentapetalae</taxon>
        <taxon>rosids</taxon>
        <taxon>fabids</taxon>
        <taxon>Malpighiales</taxon>
        <taxon>Salicaceae</taxon>
        <taxon>Saliceae</taxon>
        <taxon>Populus</taxon>
    </lineage>
</organism>
<dbReference type="Proteomes" id="UP000309997">
    <property type="component" value="Unassembled WGS sequence"/>
</dbReference>
<evidence type="ECO:0000313" key="1">
    <source>
        <dbReference type="EMBL" id="KAL3586152.1"/>
    </source>
</evidence>
<evidence type="ECO:0000313" key="2">
    <source>
        <dbReference type="Proteomes" id="UP000309997"/>
    </source>
</evidence>
<reference evidence="1 2" key="1">
    <citation type="journal article" date="2024" name="Plant Biotechnol. J.">
        <title>Genome and CRISPR/Cas9 system of a widespread forest tree (Populus alba) in the world.</title>
        <authorList>
            <person name="Liu Y.J."/>
            <person name="Jiang P.F."/>
            <person name="Han X.M."/>
            <person name="Li X.Y."/>
            <person name="Wang H.M."/>
            <person name="Wang Y.J."/>
            <person name="Wang X.X."/>
            <person name="Zeng Q.Y."/>
        </authorList>
    </citation>
    <scope>NUCLEOTIDE SEQUENCE [LARGE SCALE GENOMIC DNA]</scope>
    <source>
        <strain evidence="2">cv. PAL-ZL1</strain>
    </source>
</reference>
<dbReference type="EMBL" id="RCHU02000006">
    <property type="protein sequence ID" value="KAL3586152.1"/>
    <property type="molecule type" value="Genomic_DNA"/>
</dbReference>
<protein>
    <submittedName>
        <fullName evidence="1">Uncharacterized protein</fullName>
    </submittedName>
</protein>
<gene>
    <name evidence="1" type="ORF">D5086_013019</name>
</gene>
<name>A0ACC4C523_POPAL</name>
<accession>A0ACC4C523</accession>
<sequence>MQGTKGKVDSPFTCDVIACLVWLGLALGGTNSPDLHGIDDCLQTKNTIVKMIPPDRQALFHTDEFSRVFLSCNGGRQVLGLVFGHHQDLTGLLNYPLTHTCRIIWSRFPGIFVRERHLWTQLYAHLVASLLLVS</sequence>